<evidence type="ECO:0000256" key="1">
    <source>
        <dbReference type="PROSITE-ProRule" id="PRU00339"/>
    </source>
</evidence>
<dbReference type="InterPro" id="IPR011990">
    <property type="entry name" value="TPR-like_helical_dom_sf"/>
</dbReference>
<dbReference type="InterPro" id="IPR019734">
    <property type="entry name" value="TPR_rpt"/>
</dbReference>
<dbReference type="EMBL" id="LNYE01000006">
    <property type="protein sequence ID" value="KTD14624.1"/>
    <property type="molecule type" value="Genomic_DNA"/>
</dbReference>
<dbReference type="AlphaFoldDB" id="A0A378J3Y9"/>
<keyword evidence="2" id="KW-0812">Transmembrane</keyword>
<protein>
    <submittedName>
        <fullName evidence="3">Tetratricopeptide repeat protein</fullName>
    </submittedName>
    <submittedName>
        <fullName evidence="4">Uncharacterized enzyme of heme biosynthesis</fullName>
    </submittedName>
</protein>
<dbReference type="Gene3D" id="1.25.40.10">
    <property type="entry name" value="Tetratricopeptide repeat domain"/>
    <property type="match status" value="3"/>
</dbReference>
<organism evidence="4 6">
    <name type="scientific">Legionella gratiana</name>
    <dbReference type="NCBI Taxonomy" id="45066"/>
    <lineage>
        <taxon>Bacteria</taxon>
        <taxon>Pseudomonadati</taxon>
        <taxon>Pseudomonadota</taxon>
        <taxon>Gammaproteobacteria</taxon>
        <taxon>Legionellales</taxon>
        <taxon>Legionellaceae</taxon>
        <taxon>Legionella</taxon>
    </lineage>
</organism>
<dbReference type="PANTHER" id="PTHR12558:SF13">
    <property type="entry name" value="CELL DIVISION CYCLE PROTEIN 27 HOMOLOG"/>
    <property type="match status" value="1"/>
</dbReference>
<keyword evidence="2" id="KW-1133">Transmembrane helix</keyword>
<dbReference type="STRING" id="45066.Lgra_0655"/>
<name>A0A378J3Y9_9GAMM</name>
<gene>
    <name evidence="3" type="ORF">Lgra_0655</name>
    <name evidence="4" type="ORF">NCTC12388_00352</name>
</gene>
<accession>A0A378J3Y9</accession>
<dbReference type="SUPFAM" id="SSF48452">
    <property type="entry name" value="TPR-like"/>
    <property type="match status" value="2"/>
</dbReference>
<sequence>MRHKKLVYIILFIIFLSIIGIIISKKIKSVQRDIPSLLNFYNQYKENKPWQAKEALDLILLQEPNNLSAIYKLSTWYLQQGDTHSALEHLEKNHQRFPNDPQICLDLAQLYIMMDKKELAKPLIKQVMISDQVALQKKASALYQSNFVPSVDSTEITNYISRIEPIHWNNKEDLTPLFNKAMEIINLQPNEARSYLLLIIKRNPNYKEAYQTLGYLELKENYSVRALQYFLKAFSLDSQPKLALQIGYLYLQLDDKIKAEQYFEYALSHDEGDIHSQARQALAYLKSPESISFQQGLLVQAPLSRRDKLLMSFYEEKKKEPQKAWIALNTLLNLYPNDVLLLKEAAYFATAQNKNELAINLWKRLYFIESKPEYALNIGYLYDKLNKKIQAFQYFKLASKTIDPKQRYKAEIAMTNMGGIQTKFLPSPYFAEFYTAPFYFSRFDLGVLPIIAHAGKVVNQTYQTAVYLTYRRTKDNRSGTVQNYISQIFEDNVAIYGFGIRAYPFKTIPLLSFIEAGEAEDLVYRNRSKWRKDLRGGLVYYNAWGVKPDFSFHLEFPWKWRSTLYGDLIYYSRYNNNVIGTSWFRPGFRAVTLHSASLDVYLANYLILDTNHEFFNNTYSLGPGIAFQPSNHWNIVVRYESLQGYYIPVNSPTPNPYRSKYYNNVVFLEAFFTF</sequence>
<dbReference type="PANTHER" id="PTHR12558">
    <property type="entry name" value="CELL DIVISION CYCLE 16,23,27"/>
    <property type="match status" value="1"/>
</dbReference>
<evidence type="ECO:0000313" key="4">
    <source>
        <dbReference type="EMBL" id="STX41681.1"/>
    </source>
</evidence>
<dbReference type="Proteomes" id="UP000054691">
    <property type="component" value="Unassembled WGS sequence"/>
</dbReference>
<dbReference type="Pfam" id="PF14559">
    <property type="entry name" value="TPR_19"/>
    <property type="match status" value="1"/>
</dbReference>
<evidence type="ECO:0000313" key="3">
    <source>
        <dbReference type="EMBL" id="KTD14624.1"/>
    </source>
</evidence>
<evidence type="ECO:0000313" key="6">
    <source>
        <dbReference type="Proteomes" id="UP000254476"/>
    </source>
</evidence>
<feature type="transmembrane region" description="Helical" evidence="2">
    <location>
        <begin position="6"/>
        <end position="23"/>
    </location>
</feature>
<dbReference type="EMBL" id="UGOB01000001">
    <property type="protein sequence ID" value="STX41681.1"/>
    <property type="molecule type" value="Genomic_DNA"/>
</dbReference>
<proteinExistence type="predicted"/>
<keyword evidence="5" id="KW-1185">Reference proteome</keyword>
<dbReference type="SMART" id="SM00028">
    <property type="entry name" value="TPR"/>
    <property type="match status" value="4"/>
</dbReference>
<dbReference type="OrthoDB" id="6703156at2"/>
<keyword evidence="2" id="KW-0472">Membrane</keyword>
<reference evidence="4 6" key="2">
    <citation type="submission" date="2018-06" db="EMBL/GenBank/DDBJ databases">
        <authorList>
            <consortium name="Pathogen Informatics"/>
            <person name="Doyle S."/>
        </authorList>
    </citation>
    <scope>NUCLEOTIDE SEQUENCE [LARGE SCALE GENOMIC DNA]</scope>
    <source>
        <strain evidence="4 6">NCTC12388</strain>
    </source>
</reference>
<dbReference type="RefSeq" id="WP_058497860.1">
    <property type="nucleotide sequence ID" value="NZ_CAAAHW010000008.1"/>
</dbReference>
<evidence type="ECO:0000313" key="5">
    <source>
        <dbReference type="Proteomes" id="UP000054691"/>
    </source>
</evidence>
<dbReference type="Pfam" id="PF13181">
    <property type="entry name" value="TPR_8"/>
    <property type="match status" value="1"/>
</dbReference>
<dbReference type="PROSITE" id="PS50005">
    <property type="entry name" value="TPR"/>
    <property type="match status" value="1"/>
</dbReference>
<keyword evidence="1" id="KW-0802">TPR repeat</keyword>
<reference evidence="3 5" key="1">
    <citation type="submission" date="2015-11" db="EMBL/GenBank/DDBJ databases">
        <title>Genomic analysis of 38 Legionella species identifies large and diverse effector repertoires.</title>
        <authorList>
            <person name="Burstein D."/>
            <person name="Amaro F."/>
            <person name="Zusman T."/>
            <person name="Lifshitz Z."/>
            <person name="Cohen O."/>
            <person name="Gilbert J.A."/>
            <person name="Pupko T."/>
            <person name="Shuman H.A."/>
            <person name="Segal G."/>
        </authorList>
    </citation>
    <scope>NUCLEOTIDE SEQUENCE [LARGE SCALE GENOMIC DNA]</scope>
    <source>
        <strain evidence="3 5">Lyon 8420412</strain>
    </source>
</reference>
<feature type="repeat" description="TPR" evidence="1">
    <location>
        <begin position="240"/>
        <end position="273"/>
    </location>
</feature>
<evidence type="ECO:0000256" key="2">
    <source>
        <dbReference type="SAM" id="Phobius"/>
    </source>
</evidence>
<dbReference type="Proteomes" id="UP000254476">
    <property type="component" value="Unassembled WGS sequence"/>
</dbReference>